<feature type="domain" description="ABC transporter" evidence="4">
    <location>
        <begin position="2"/>
        <end position="233"/>
    </location>
</feature>
<dbReference type="InterPro" id="IPR003593">
    <property type="entry name" value="AAA+_ATPase"/>
</dbReference>
<dbReference type="InterPro" id="IPR051782">
    <property type="entry name" value="ABC_Transporter_VariousFunc"/>
</dbReference>
<dbReference type="PANTHER" id="PTHR42939:SF1">
    <property type="entry name" value="ABC TRANSPORTER ATP-BINDING PROTEIN ALBC-RELATED"/>
    <property type="match status" value="1"/>
</dbReference>
<evidence type="ECO:0000313" key="6">
    <source>
        <dbReference type="Proteomes" id="UP001220478"/>
    </source>
</evidence>
<sequence length="248" mass="27517">MIEIKDVCKSYDGKKLANDHLNLEIRDGEILGLLGPNGAGKSTLLKGIVGILSPDRGQITINGKTLAHDKENYKREFAYVSDNPDNLLRLTGYEFLRFIADVYEVPENIRLARVTELAGDFGILDKLNEQINSFSHGMRQKLMVIGALLVDPNVWILDEPLVGLDPKAAATMKQKMRAHADKGHIVLFSTHVLEVAEKLVDRICVINQGKIAFVGTVEELREKLNNNASLEDLFLELTDPDEADAVKA</sequence>
<dbReference type="SUPFAM" id="SSF52540">
    <property type="entry name" value="P-loop containing nucleoside triphosphate hydrolases"/>
    <property type="match status" value="1"/>
</dbReference>
<organism evidence="5 6">
    <name type="scientific">Amygdalobacter indicium</name>
    <dbReference type="NCBI Taxonomy" id="3029272"/>
    <lineage>
        <taxon>Bacteria</taxon>
        <taxon>Bacillati</taxon>
        <taxon>Bacillota</taxon>
        <taxon>Clostridia</taxon>
        <taxon>Eubacteriales</taxon>
        <taxon>Oscillospiraceae</taxon>
        <taxon>Amygdalobacter</taxon>
    </lineage>
</organism>
<dbReference type="Pfam" id="PF00005">
    <property type="entry name" value="ABC_tran"/>
    <property type="match status" value="1"/>
</dbReference>
<dbReference type="EMBL" id="CP118868">
    <property type="protein sequence ID" value="WEG36012.1"/>
    <property type="molecule type" value="Genomic_DNA"/>
</dbReference>
<dbReference type="RefSeq" id="WP_315569864.1">
    <property type="nucleotide sequence ID" value="NZ_CP118866.1"/>
</dbReference>
<dbReference type="PANTHER" id="PTHR42939">
    <property type="entry name" value="ABC TRANSPORTER ATP-BINDING PROTEIN ALBC-RELATED"/>
    <property type="match status" value="1"/>
</dbReference>
<dbReference type="CDD" id="cd03230">
    <property type="entry name" value="ABC_DR_subfamily_A"/>
    <property type="match status" value="1"/>
</dbReference>
<dbReference type="InterPro" id="IPR003439">
    <property type="entry name" value="ABC_transporter-like_ATP-bd"/>
</dbReference>
<accession>A0ABY8C5N2</accession>
<evidence type="ECO:0000256" key="2">
    <source>
        <dbReference type="ARBA" id="ARBA00022741"/>
    </source>
</evidence>
<keyword evidence="6" id="KW-1185">Reference proteome</keyword>
<dbReference type="InterPro" id="IPR027417">
    <property type="entry name" value="P-loop_NTPase"/>
</dbReference>
<name>A0ABY8C5N2_9FIRM</name>
<dbReference type="PROSITE" id="PS50893">
    <property type="entry name" value="ABC_TRANSPORTER_2"/>
    <property type="match status" value="1"/>
</dbReference>
<keyword evidence="1" id="KW-0813">Transport</keyword>
<evidence type="ECO:0000256" key="3">
    <source>
        <dbReference type="ARBA" id="ARBA00022840"/>
    </source>
</evidence>
<proteinExistence type="predicted"/>
<evidence type="ECO:0000313" key="5">
    <source>
        <dbReference type="EMBL" id="WEG36012.1"/>
    </source>
</evidence>
<keyword evidence="3 5" id="KW-0067">ATP-binding</keyword>
<dbReference type="Gene3D" id="3.40.50.300">
    <property type="entry name" value="P-loop containing nucleotide triphosphate hydrolases"/>
    <property type="match status" value="1"/>
</dbReference>
<dbReference type="Proteomes" id="UP001220478">
    <property type="component" value="Chromosome"/>
</dbReference>
<dbReference type="GO" id="GO:0005524">
    <property type="term" value="F:ATP binding"/>
    <property type="evidence" value="ECO:0007669"/>
    <property type="project" value="UniProtKB-KW"/>
</dbReference>
<evidence type="ECO:0000259" key="4">
    <source>
        <dbReference type="PROSITE" id="PS50893"/>
    </source>
</evidence>
<reference evidence="5 6" key="1">
    <citation type="submission" date="2023-02" db="EMBL/GenBank/DDBJ databases">
        <title>Novel Oscillospiraceae bacterial genomes.</title>
        <authorList>
            <person name="Srinivasan S."/>
            <person name="Austin M.N."/>
            <person name="Fiedler T.L."/>
            <person name="Strenk S.M."/>
            <person name="Agnew K.J."/>
            <person name="Nagana Gowda G.A."/>
            <person name="Raftery D."/>
            <person name="Beamer M.A."/>
            <person name="Achilles S.L."/>
            <person name="Wiesenfeld H.C."/>
            <person name="Fredricks D.N."/>
            <person name="Hillier S.L."/>
        </authorList>
    </citation>
    <scope>NUCLEOTIDE SEQUENCE [LARGE SCALE GENOMIC DNA]</scope>
    <source>
        <strain evidence="5 6">CHIC02 1186E3-8</strain>
    </source>
</reference>
<evidence type="ECO:0000256" key="1">
    <source>
        <dbReference type="ARBA" id="ARBA00022448"/>
    </source>
</evidence>
<gene>
    <name evidence="5" type="ORF">PYS61_02245</name>
</gene>
<dbReference type="SMART" id="SM00382">
    <property type="entry name" value="AAA"/>
    <property type="match status" value="1"/>
</dbReference>
<dbReference type="PROSITE" id="PS00211">
    <property type="entry name" value="ABC_TRANSPORTER_1"/>
    <property type="match status" value="1"/>
</dbReference>
<dbReference type="InterPro" id="IPR017871">
    <property type="entry name" value="ABC_transporter-like_CS"/>
</dbReference>
<protein>
    <submittedName>
        <fullName evidence="5">ABC transporter ATP-binding protein</fullName>
    </submittedName>
</protein>
<keyword evidence="2" id="KW-0547">Nucleotide-binding</keyword>